<dbReference type="EMBL" id="PDLN01000022">
    <property type="protein sequence ID" value="RDW57804.1"/>
    <property type="molecule type" value="Genomic_DNA"/>
</dbReference>
<dbReference type="InterPro" id="IPR031728">
    <property type="entry name" value="GlcAase_C"/>
</dbReference>
<dbReference type="Pfam" id="PF16862">
    <property type="entry name" value="Glyco_hydro_79C"/>
    <property type="match status" value="1"/>
</dbReference>
<comment type="caution">
    <text evidence="3">The sequence shown here is derived from an EMBL/GenBank/DDBJ whole genome shotgun (WGS) entry which is preliminary data.</text>
</comment>
<dbReference type="InterPro" id="IPR017853">
    <property type="entry name" value="GH"/>
</dbReference>
<protein>
    <recommendedName>
        <fullName evidence="2">Beta-glucuronidase C-terminal domain-containing protein</fullName>
    </recommendedName>
</protein>
<keyword evidence="1" id="KW-0732">Signal</keyword>
<accession>A0A3D8Q8P1</accession>
<feature type="signal peptide" evidence="1">
    <location>
        <begin position="1"/>
        <end position="19"/>
    </location>
</feature>
<keyword evidence="4" id="KW-1185">Reference proteome</keyword>
<dbReference type="PANTHER" id="PTHR36183:SF2">
    <property type="entry name" value="BETA-GLUCURONIDASE C-TERMINAL DOMAIN-CONTAINING PROTEIN"/>
    <property type="match status" value="1"/>
</dbReference>
<reference evidence="3 4" key="1">
    <citation type="journal article" date="2018" name="IMA Fungus">
        <title>IMA Genome-F 9: Draft genome sequence of Annulohypoxylon stygium, Aspergillus mulundensis, Berkeleyomyces basicola (syn. Thielaviopsis basicola), Ceratocystis smalleyi, two Cercospora beticola strains, Coleophoma cylindrospora, Fusarium fracticaudum, Phialophora cf. hyalina, and Morchella septimelata.</title>
        <authorList>
            <person name="Wingfield B.D."/>
            <person name="Bills G.F."/>
            <person name="Dong Y."/>
            <person name="Huang W."/>
            <person name="Nel W.J."/>
            <person name="Swalarsk-Parry B.S."/>
            <person name="Vaghefi N."/>
            <person name="Wilken P.M."/>
            <person name="An Z."/>
            <person name="de Beer Z.W."/>
            <person name="De Vos L."/>
            <person name="Chen L."/>
            <person name="Duong T.A."/>
            <person name="Gao Y."/>
            <person name="Hammerbacher A."/>
            <person name="Kikkert J.R."/>
            <person name="Li Y."/>
            <person name="Li H."/>
            <person name="Li K."/>
            <person name="Li Q."/>
            <person name="Liu X."/>
            <person name="Ma X."/>
            <person name="Naidoo K."/>
            <person name="Pethybridge S.J."/>
            <person name="Sun J."/>
            <person name="Steenkamp E.T."/>
            <person name="van der Nest M.A."/>
            <person name="van Wyk S."/>
            <person name="Wingfield M.J."/>
            <person name="Xiong C."/>
            <person name="Yue Q."/>
            <person name="Zhang X."/>
        </authorList>
    </citation>
    <scope>NUCLEOTIDE SEQUENCE [LARGE SCALE GENOMIC DNA]</scope>
    <source>
        <strain evidence="3 4">BP5796</strain>
    </source>
</reference>
<feature type="domain" description="Beta-glucuronidase C-terminal" evidence="2">
    <location>
        <begin position="403"/>
        <end position="511"/>
    </location>
</feature>
<dbReference type="PANTHER" id="PTHR36183">
    <property type="entry name" value="BETA-GLUCURONIDASE"/>
    <property type="match status" value="1"/>
</dbReference>
<organism evidence="3 4">
    <name type="scientific">Coleophoma crateriformis</name>
    <dbReference type="NCBI Taxonomy" id="565419"/>
    <lineage>
        <taxon>Eukaryota</taxon>
        <taxon>Fungi</taxon>
        <taxon>Dikarya</taxon>
        <taxon>Ascomycota</taxon>
        <taxon>Pezizomycotina</taxon>
        <taxon>Leotiomycetes</taxon>
        <taxon>Helotiales</taxon>
        <taxon>Dermateaceae</taxon>
        <taxon>Coleophoma</taxon>
    </lineage>
</organism>
<evidence type="ECO:0000259" key="2">
    <source>
        <dbReference type="Pfam" id="PF16862"/>
    </source>
</evidence>
<dbReference type="OrthoDB" id="3491192at2759"/>
<name>A0A3D8Q8P1_9HELO</name>
<dbReference type="AlphaFoldDB" id="A0A3D8Q8P1"/>
<proteinExistence type="predicted"/>
<dbReference type="Proteomes" id="UP000256328">
    <property type="component" value="Unassembled WGS sequence"/>
</dbReference>
<sequence>MDLLILTGAVLEVLSHVHASVLVSPPLDVPQNASPPIKSYFPGFAFEEASFYDFAGSKNNPNNVSQNLVHAIAGETNTKPMIRVGGTSLDHASYHPDQKEPFIIPGDQKGGIPDNMMIGPSFFDSFANFPSAQYIVDIPFAKENLSNSLLFTKQAYASIGPANIFAFEIGNEVNNYPGPDRPLTWSEADCSTQWTNWSSNISRALGIAEDSEMYQAIVLSSETTATYFPGGTTADWKIPEIWDSGLNKEKARMKSVCMHYYQTKANEGSNLQYDLMNHTAVTRGSDFIYQAIKTLKNTGIPLILGEVGNTLGNGSSGIPLEGVLGSALWQVDFSLWSMFIGVSGLDIQSGSKFPFSLWLPATNETNGTVLPAFYGHMFAAEFIGSHRNVQVANIDLNSSRLSAYAAYEDGALSRIGIVNLHLWDRETGSEPLERPSENIILGIGGNIKTVIVKKLASVNGGSARAGNITWGGMQWRYENGAVAERVLNDTVVQDVQGGNVEVEVKSSEAVMIFLQK</sequence>
<evidence type="ECO:0000313" key="3">
    <source>
        <dbReference type="EMBL" id="RDW57804.1"/>
    </source>
</evidence>
<feature type="chain" id="PRO_5017829729" description="Beta-glucuronidase C-terminal domain-containing protein" evidence="1">
    <location>
        <begin position="20"/>
        <end position="516"/>
    </location>
</feature>
<dbReference type="InterPro" id="IPR052974">
    <property type="entry name" value="GH79_Enzymes"/>
</dbReference>
<evidence type="ECO:0000313" key="4">
    <source>
        <dbReference type="Proteomes" id="UP000256328"/>
    </source>
</evidence>
<evidence type="ECO:0000256" key="1">
    <source>
        <dbReference type="SAM" id="SignalP"/>
    </source>
</evidence>
<gene>
    <name evidence="3" type="ORF">BP5796_12605</name>
</gene>
<dbReference type="SUPFAM" id="SSF51445">
    <property type="entry name" value="(Trans)glycosidases"/>
    <property type="match status" value="1"/>
</dbReference>
<dbReference type="Gene3D" id="3.20.20.80">
    <property type="entry name" value="Glycosidases"/>
    <property type="match status" value="1"/>
</dbReference>